<dbReference type="EMBL" id="SGPM01000198">
    <property type="protein sequence ID" value="THH28163.1"/>
    <property type="molecule type" value="Genomic_DNA"/>
</dbReference>
<dbReference type="Proteomes" id="UP000308730">
    <property type="component" value="Unassembled WGS sequence"/>
</dbReference>
<comment type="caution">
    <text evidence="1">The sequence shown here is derived from an EMBL/GenBank/DDBJ whole genome shotgun (WGS) entry which is preliminary data.</text>
</comment>
<proteinExistence type="predicted"/>
<evidence type="ECO:0000313" key="1">
    <source>
        <dbReference type="EMBL" id="THH28163.1"/>
    </source>
</evidence>
<dbReference type="AlphaFoldDB" id="A0A4V3XI79"/>
<organism evidence="1 2">
    <name type="scientific">Antrodiella citrinella</name>
    <dbReference type="NCBI Taxonomy" id="2447956"/>
    <lineage>
        <taxon>Eukaryota</taxon>
        <taxon>Fungi</taxon>
        <taxon>Dikarya</taxon>
        <taxon>Basidiomycota</taxon>
        <taxon>Agaricomycotina</taxon>
        <taxon>Agaricomycetes</taxon>
        <taxon>Polyporales</taxon>
        <taxon>Steccherinaceae</taxon>
        <taxon>Antrodiella</taxon>
    </lineage>
</organism>
<name>A0A4V3XI79_9APHY</name>
<protein>
    <submittedName>
        <fullName evidence="1">Uncharacterized protein</fullName>
    </submittedName>
</protein>
<reference evidence="1 2" key="1">
    <citation type="submission" date="2019-02" db="EMBL/GenBank/DDBJ databases">
        <title>Genome sequencing of the rare red list fungi Antrodiella citrinella (Flaviporus citrinellus).</title>
        <authorList>
            <person name="Buettner E."/>
            <person name="Kellner H."/>
        </authorList>
    </citation>
    <scope>NUCLEOTIDE SEQUENCE [LARGE SCALE GENOMIC DNA]</scope>
    <source>
        <strain evidence="1 2">DSM 108506</strain>
    </source>
</reference>
<keyword evidence="2" id="KW-1185">Reference proteome</keyword>
<accession>A0A4V3XI79</accession>
<gene>
    <name evidence="1" type="ORF">EUX98_g6023</name>
</gene>
<sequence length="233" mass="26392">MFPALDELHLLDLAVDGKERFMRLLTDNSVYPVTKLEVRNAQAVMYLVPEKVFRRVNVLHADMKLLLLVKTLFFTPLYDVLEELTLTSSGRYHVEALAKMDGHFVSSCLRLKALHILDSRTGRQTDYSPAIIFRGFKALLDVSPKTLSHVSVGFLLFRWDKRQMDQLKSMEWKKVQELVLGRFPMLAKLSVVGVPDALTPATAGLLIAPIPAAWKPVVRSRLGADFLDKVVFE</sequence>
<evidence type="ECO:0000313" key="2">
    <source>
        <dbReference type="Proteomes" id="UP000308730"/>
    </source>
</evidence>